<proteinExistence type="inferred from homology"/>
<dbReference type="PANTHER" id="PTHR10543:SF89">
    <property type="entry name" value="CAROTENOID 9,10(9',10')-CLEAVAGE DIOXYGENASE 1"/>
    <property type="match status" value="1"/>
</dbReference>
<evidence type="ECO:0000256" key="6">
    <source>
        <dbReference type="SAM" id="MobiDB-lite"/>
    </source>
</evidence>
<dbReference type="AlphaFoldDB" id="A0A0G4GF27"/>
<gene>
    <name evidence="7" type="ORF">Cvel_4617</name>
</gene>
<feature type="binding site" evidence="5">
    <location>
        <position position="246"/>
    </location>
    <ligand>
        <name>Fe cation</name>
        <dbReference type="ChEBI" id="CHEBI:24875"/>
        <note>catalytic</note>
    </ligand>
</feature>
<evidence type="ECO:0000313" key="7">
    <source>
        <dbReference type="EMBL" id="CEM28095.1"/>
    </source>
</evidence>
<reference evidence="7" key="1">
    <citation type="submission" date="2014-11" db="EMBL/GenBank/DDBJ databases">
        <authorList>
            <person name="Otto D Thomas"/>
            <person name="Naeem Raeece"/>
        </authorList>
    </citation>
    <scope>NUCLEOTIDE SEQUENCE</scope>
</reference>
<name>A0A0G4GF27_9ALVE</name>
<dbReference type="PANTHER" id="PTHR10543">
    <property type="entry name" value="BETA-CAROTENE DIOXYGENASE"/>
    <property type="match status" value="1"/>
</dbReference>
<evidence type="ECO:0008006" key="8">
    <source>
        <dbReference type="Google" id="ProtNLM"/>
    </source>
</evidence>
<dbReference type="Pfam" id="PF03055">
    <property type="entry name" value="RPE65"/>
    <property type="match status" value="1"/>
</dbReference>
<evidence type="ECO:0000256" key="5">
    <source>
        <dbReference type="PIRSR" id="PIRSR604294-1"/>
    </source>
</evidence>
<dbReference type="VEuPathDB" id="CryptoDB:Cvel_4617"/>
<keyword evidence="3" id="KW-0560">Oxidoreductase</keyword>
<sequence>MRRNAQATGREEETARMETPLKGTTQTTFDAKAFERQFTSAREMAAVLTDEEPPPADLEGTFFKNFPALFEVGNEPCLHPFDADGMVAAVYFQNGTAPRFRSRYVKTVEFEQEQNRTQRLFNNVFGTLRAGPWWCRLFDTELKNVANTNVMFLNGKLFSLWEAGSAYELDPCSLDTFGWASFKRRLEFEAPMSAHPKYDRFTGRLVTFSAEQKSAFKTSLRMLEVADDEAIVAEETIEAGRLVFAHDFAVTENNYVFLVSPIKLDPLPFLLGQKAIGQCLSMDKSTPTEAWVIKRAPPTMDGPGGRGRGETRKADEAVLKIPLDNFFAFHIANAFEDGKGGIVMDIVRMDSFDVMEPAVGGSGEPRPVWEDVDWQKAPRSTLWRYTFSGNKSWKKEPLEAERNGDLPTINPQFSGSEHRYIYHVVQRDEGGNGPGQALQKTDTFSGQKQRWIPEPDEFIGEAVYAPRKDLRADEDKRRQMRLSSDAAEDDGYLLAYLFRGPEGKPLETELLLFEAADIPKGPIRRWRLPGHLPQGLHGQFYPGLTWPERRLQNPDKFSFIGQQLYYRDSDNDMGDLRSGSTYDPLSFMR</sequence>
<protein>
    <recommendedName>
        <fullName evidence="8">Dioxygenase</fullName>
    </recommendedName>
</protein>
<feature type="binding site" evidence="5">
    <location>
        <position position="537"/>
    </location>
    <ligand>
        <name>Fe cation</name>
        <dbReference type="ChEBI" id="CHEBI:24875"/>
        <note>catalytic</note>
    </ligand>
</feature>
<dbReference type="InterPro" id="IPR004294">
    <property type="entry name" value="Carotenoid_Oase"/>
</dbReference>
<comment type="similarity">
    <text evidence="1">Belongs to the carotenoid oxygenase family.</text>
</comment>
<evidence type="ECO:0000256" key="2">
    <source>
        <dbReference type="ARBA" id="ARBA00022723"/>
    </source>
</evidence>
<organism evidence="7">
    <name type="scientific">Chromera velia CCMP2878</name>
    <dbReference type="NCBI Taxonomy" id="1169474"/>
    <lineage>
        <taxon>Eukaryota</taxon>
        <taxon>Sar</taxon>
        <taxon>Alveolata</taxon>
        <taxon>Colpodellida</taxon>
        <taxon>Chromeraceae</taxon>
        <taxon>Chromera</taxon>
    </lineage>
</organism>
<dbReference type="GO" id="GO:0010436">
    <property type="term" value="F:carotenoid dioxygenase activity"/>
    <property type="evidence" value="ECO:0007669"/>
    <property type="project" value="TreeGrafter"/>
</dbReference>
<dbReference type="EMBL" id="CDMZ01001148">
    <property type="protein sequence ID" value="CEM28095.1"/>
    <property type="molecule type" value="Genomic_DNA"/>
</dbReference>
<evidence type="ECO:0000256" key="3">
    <source>
        <dbReference type="ARBA" id="ARBA00023002"/>
    </source>
</evidence>
<feature type="binding site" evidence="5">
    <location>
        <position position="330"/>
    </location>
    <ligand>
        <name>Fe cation</name>
        <dbReference type="ChEBI" id="CHEBI:24875"/>
        <note>catalytic</note>
    </ligand>
</feature>
<dbReference type="GO" id="GO:0016121">
    <property type="term" value="P:carotene catabolic process"/>
    <property type="evidence" value="ECO:0007669"/>
    <property type="project" value="TreeGrafter"/>
</dbReference>
<keyword evidence="2 5" id="KW-0479">Metal-binding</keyword>
<evidence type="ECO:0000256" key="1">
    <source>
        <dbReference type="ARBA" id="ARBA00006787"/>
    </source>
</evidence>
<feature type="binding site" evidence="5">
    <location>
        <position position="195"/>
    </location>
    <ligand>
        <name>Fe cation</name>
        <dbReference type="ChEBI" id="CHEBI:24875"/>
        <note>catalytic</note>
    </ligand>
</feature>
<dbReference type="GO" id="GO:0046872">
    <property type="term" value="F:metal ion binding"/>
    <property type="evidence" value="ECO:0007669"/>
    <property type="project" value="UniProtKB-KW"/>
</dbReference>
<comment type="cofactor">
    <cofactor evidence="5">
        <name>Fe(2+)</name>
        <dbReference type="ChEBI" id="CHEBI:29033"/>
    </cofactor>
    <text evidence="5">Binds 1 Fe(2+) ion per subunit.</text>
</comment>
<dbReference type="PhylomeDB" id="A0A0G4GF27"/>
<evidence type="ECO:0000256" key="4">
    <source>
        <dbReference type="ARBA" id="ARBA00023004"/>
    </source>
</evidence>
<feature type="region of interest" description="Disordered" evidence="6">
    <location>
        <begin position="1"/>
        <end position="24"/>
    </location>
</feature>
<accession>A0A0G4GF27</accession>
<keyword evidence="4 5" id="KW-0408">Iron</keyword>